<sequence>MADEQAALQSVQEEETDWQVVYELAHVVHTRPGFPAEEAAAALRALHMAPFAQAAMGAQAVVAQPPP</sequence>
<organism evidence="1 2">
    <name type="scientific">Edaphochlamys debaryana</name>
    <dbReference type="NCBI Taxonomy" id="47281"/>
    <lineage>
        <taxon>Eukaryota</taxon>
        <taxon>Viridiplantae</taxon>
        <taxon>Chlorophyta</taxon>
        <taxon>core chlorophytes</taxon>
        <taxon>Chlorophyceae</taxon>
        <taxon>CS clade</taxon>
        <taxon>Chlamydomonadales</taxon>
        <taxon>Chlamydomonadales incertae sedis</taxon>
        <taxon>Edaphochlamys</taxon>
    </lineage>
</organism>
<gene>
    <name evidence="1" type="ORF">HYH03_005873</name>
</gene>
<evidence type="ECO:0000313" key="2">
    <source>
        <dbReference type="Proteomes" id="UP000612055"/>
    </source>
</evidence>
<proteinExistence type="predicted"/>
<name>A0A836C1J3_9CHLO</name>
<comment type="caution">
    <text evidence="1">The sequence shown here is derived from an EMBL/GenBank/DDBJ whole genome shotgun (WGS) entry which is preliminary data.</text>
</comment>
<reference evidence="1" key="1">
    <citation type="journal article" date="2020" name="bioRxiv">
        <title>Comparative genomics of Chlamydomonas.</title>
        <authorList>
            <person name="Craig R.J."/>
            <person name="Hasan A.R."/>
            <person name="Ness R.W."/>
            <person name="Keightley P.D."/>
        </authorList>
    </citation>
    <scope>NUCLEOTIDE SEQUENCE</scope>
    <source>
        <strain evidence="1">CCAP 11/70</strain>
    </source>
</reference>
<dbReference type="EMBL" id="JAEHOE010000021">
    <property type="protein sequence ID" value="KAG2495942.1"/>
    <property type="molecule type" value="Genomic_DNA"/>
</dbReference>
<dbReference type="Proteomes" id="UP000612055">
    <property type="component" value="Unassembled WGS sequence"/>
</dbReference>
<dbReference type="AlphaFoldDB" id="A0A836C1J3"/>
<accession>A0A836C1J3</accession>
<keyword evidence="2" id="KW-1185">Reference proteome</keyword>
<evidence type="ECO:0000313" key="1">
    <source>
        <dbReference type="EMBL" id="KAG2495942.1"/>
    </source>
</evidence>
<protein>
    <submittedName>
        <fullName evidence="1">Uncharacterized protein</fullName>
    </submittedName>
</protein>